<dbReference type="NCBIfam" id="TIGR00996">
    <property type="entry name" value="Mtu_fam_mce"/>
    <property type="match status" value="1"/>
</dbReference>
<dbReference type="RefSeq" id="WP_144636215.1">
    <property type="nucleotide sequence ID" value="NZ_BNAX01000017.1"/>
</dbReference>
<dbReference type="InterPro" id="IPR005693">
    <property type="entry name" value="Mce"/>
</dbReference>
<dbReference type="GO" id="GO:0005576">
    <property type="term" value="C:extracellular region"/>
    <property type="evidence" value="ECO:0007669"/>
    <property type="project" value="TreeGrafter"/>
</dbReference>
<evidence type="ECO:0000259" key="4">
    <source>
        <dbReference type="Pfam" id="PF11887"/>
    </source>
</evidence>
<dbReference type="Proteomes" id="UP000318578">
    <property type="component" value="Unassembled WGS sequence"/>
</dbReference>
<dbReference type="Pfam" id="PF02470">
    <property type="entry name" value="MlaD"/>
    <property type="match status" value="1"/>
</dbReference>
<dbReference type="GO" id="GO:0051701">
    <property type="term" value="P:biological process involved in interaction with host"/>
    <property type="evidence" value="ECO:0007669"/>
    <property type="project" value="TreeGrafter"/>
</dbReference>
<feature type="transmembrane region" description="Helical" evidence="2">
    <location>
        <begin position="17"/>
        <end position="38"/>
    </location>
</feature>
<dbReference type="EMBL" id="VJZA01000009">
    <property type="protein sequence ID" value="TVT23870.1"/>
    <property type="molecule type" value="Genomic_DNA"/>
</dbReference>
<dbReference type="OrthoDB" id="3460188at2"/>
<gene>
    <name evidence="5" type="ORF">FNH06_08365</name>
</gene>
<keyword evidence="2" id="KW-1133">Transmembrane helix</keyword>
<evidence type="ECO:0000313" key="6">
    <source>
        <dbReference type="Proteomes" id="UP000318578"/>
    </source>
</evidence>
<evidence type="ECO:0000256" key="1">
    <source>
        <dbReference type="SAM" id="MobiDB-lite"/>
    </source>
</evidence>
<evidence type="ECO:0000256" key="2">
    <source>
        <dbReference type="SAM" id="Phobius"/>
    </source>
</evidence>
<keyword evidence="6" id="KW-1185">Reference proteome</keyword>
<dbReference type="InterPro" id="IPR003399">
    <property type="entry name" value="Mce/MlaD"/>
</dbReference>
<feature type="region of interest" description="Disordered" evidence="1">
    <location>
        <begin position="363"/>
        <end position="398"/>
    </location>
</feature>
<organism evidence="5 6">
    <name type="scientific">Amycolatopsis acidiphila</name>
    <dbReference type="NCBI Taxonomy" id="715473"/>
    <lineage>
        <taxon>Bacteria</taxon>
        <taxon>Bacillati</taxon>
        <taxon>Actinomycetota</taxon>
        <taxon>Actinomycetes</taxon>
        <taxon>Pseudonocardiales</taxon>
        <taxon>Pseudonocardiaceae</taxon>
        <taxon>Amycolatopsis</taxon>
    </lineage>
</organism>
<dbReference type="AlphaFoldDB" id="A0A558AHY1"/>
<proteinExistence type="predicted"/>
<accession>A0A558AHY1</accession>
<dbReference type="Pfam" id="PF11887">
    <property type="entry name" value="Mce4_CUP1"/>
    <property type="match status" value="1"/>
</dbReference>
<protein>
    <submittedName>
        <fullName evidence="5">MCE family protein</fullName>
    </submittedName>
</protein>
<dbReference type="PANTHER" id="PTHR33371">
    <property type="entry name" value="INTERMEMBRANE PHOSPHOLIPID TRANSPORT SYSTEM BINDING PROTEIN MLAD-RELATED"/>
    <property type="match status" value="1"/>
</dbReference>
<feature type="domain" description="Mce/MlaD" evidence="3">
    <location>
        <begin position="41"/>
        <end position="118"/>
    </location>
</feature>
<dbReference type="InterPro" id="IPR024516">
    <property type="entry name" value="Mce_C"/>
</dbReference>
<keyword evidence="2" id="KW-0812">Transmembrane</keyword>
<feature type="domain" description="Mammalian cell entry C-terminal" evidence="4">
    <location>
        <begin position="125"/>
        <end position="341"/>
    </location>
</feature>
<dbReference type="PANTHER" id="PTHR33371:SF19">
    <property type="entry name" value="MCE-FAMILY PROTEIN MCE4A"/>
    <property type="match status" value="1"/>
</dbReference>
<name>A0A558AHY1_9PSEU</name>
<evidence type="ECO:0000313" key="5">
    <source>
        <dbReference type="EMBL" id="TVT23870.1"/>
    </source>
</evidence>
<evidence type="ECO:0000259" key="3">
    <source>
        <dbReference type="Pfam" id="PF02470"/>
    </source>
</evidence>
<reference evidence="5 6" key="1">
    <citation type="submission" date="2019-07" db="EMBL/GenBank/DDBJ databases">
        <title>New species of Amycolatopsis and Streptomyces.</title>
        <authorList>
            <person name="Duangmal K."/>
            <person name="Teo W.F.A."/>
            <person name="Lipun K."/>
        </authorList>
    </citation>
    <scope>NUCLEOTIDE SEQUENCE [LARGE SCALE GENOMIC DNA]</scope>
    <source>
        <strain evidence="5 6">JCM 30562</strain>
    </source>
</reference>
<sequence>MSQVTLDSPITKRVSGLGMLVVFAGIVALVLAMFNGAFTSTTTVSLQADRAGLMMAAKDRVKYHGVQVGSVSSVELNGNIVKIVMQLDPSQASIIPANVTAAISPETAFGNKFIELQSPRAPAPGRLRNGTVLIADHIGTEINTVFQNLMNVLTVVKPSQVNETLQALSSSLQGRGDQLGRFLSEINSYLGSFNPLLPELDRDMIQVSNVSNLYADISPQFFKTLENATQIGATVTDKQVALHDFLQELTRLGATGTDLFKQNGQNLIDTMRLLEPTSALLDKYSPELSCFLQGEDNARRLLEPALGGKKQSGVLTVNILPGKEPYQYPNDLPEVNAASGPDCHGLPNLANTPVPAPEIVITGNGYVPPSGQGSDDVQLGNPPLQLLLDPTRRQQGAK</sequence>
<dbReference type="InterPro" id="IPR052336">
    <property type="entry name" value="MlaD_Phospholipid_Transporter"/>
</dbReference>
<comment type="caution">
    <text evidence="5">The sequence shown here is derived from an EMBL/GenBank/DDBJ whole genome shotgun (WGS) entry which is preliminary data.</text>
</comment>
<keyword evidence="2" id="KW-0472">Membrane</keyword>